<organism evidence="1">
    <name type="scientific">viral metagenome</name>
    <dbReference type="NCBI Taxonomy" id="1070528"/>
    <lineage>
        <taxon>unclassified sequences</taxon>
        <taxon>metagenomes</taxon>
        <taxon>organismal metagenomes</taxon>
    </lineage>
</organism>
<dbReference type="EMBL" id="MN739127">
    <property type="protein sequence ID" value="QHS90110.1"/>
    <property type="molecule type" value="Genomic_DNA"/>
</dbReference>
<reference evidence="1" key="1">
    <citation type="journal article" date="2020" name="Nature">
        <title>Giant virus diversity and host interactions through global metagenomics.</title>
        <authorList>
            <person name="Schulz F."/>
            <person name="Roux S."/>
            <person name="Paez-Espino D."/>
            <person name="Jungbluth S."/>
            <person name="Walsh D.A."/>
            <person name="Denef V.J."/>
            <person name="McMahon K.D."/>
            <person name="Konstantinidis K.T."/>
            <person name="Eloe-Fadrosh E.A."/>
            <person name="Kyrpides N.C."/>
            <person name="Woyke T."/>
        </authorList>
    </citation>
    <scope>NUCLEOTIDE SEQUENCE</scope>
    <source>
        <strain evidence="1">GVMAG-M-3300010160-4</strain>
    </source>
</reference>
<name>A0A6C0BDI8_9ZZZZ</name>
<proteinExistence type="predicted"/>
<sequence length="157" mass="18018">MDTKIKFINVNKLKNPKPQLPIVRIGSSGRSVEKHDDKNSRLIEIDQYFLKLSDIERSKKGSGGKVYDLKKITSIYTLIFEKKKSPSMSKNELIEEILRYYRDVHVPSVQSFSNGGNIDTTTNFSQVQHSINITAPFLNNEIKESNLSDDSEDEFIY</sequence>
<evidence type="ECO:0000313" key="1">
    <source>
        <dbReference type="EMBL" id="QHS90110.1"/>
    </source>
</evidence>
<protein>
    <submittedName>
        <fullName evidence="1">Uncharacterized protein</fullName>
    </submittedName>
</protein>
<accession>A0A6C0BDI8</accession>
<dbReference type="AlphaFoldDB" id="A0A6C0BDI8"/>